<proteinExistence type="predicted"/>
<gene>
    <name evidence="2" type="ORF">ZT1A5_G3578</name>
</gene>
<organism evidence="2 3">
    <name type="scientific">Zymoseptoria tritici ST99CH_1A5</name>
    <dbReference type="NCBI Taxonomy" id="1276529"/>
    <lineage>
        <taxon>Eukaryota</taxon>
        <taxon>Fungi</taxon>
        <taxon>Dikarya</taxon>
        <taxon>Ascomycota</taxon>
        <taxon>Pezizomycotina</taxon>
        <taxon>Dothideomycetes</taxon>
        <taxon>Dothideomycetidae</taxon>
        <taxon>Mycosphaerellales</taxon>
        <taxon>Mycosphaerellaceae</taxon>
        <taxon>Zymoseptoria</taxon>
    </lineage>
</organism>
<evidence type="ECO:0000313" key="3">
    <source>
        <dbReference type="Proteomes" id="UP000215453"/>
    </source>
</evidence>
<feature type="region of interest" description="Disordered" evidence="1">
    <location>
        <begin position="291"/>
        <end position="310"/>
    </location>
</feature>
<dbReference type="EMBL" id="LT882678">
    <property type="protein sequence ID" value="SMY22139.1"/>
    <property type="molecule type" value="Genomic_DNA"/>
</dbReference>
<dbReference type="Proteomes" id="UP000215453">
    <property type="component" value="Chromosome 3"/>
</dbReference>
<evidence type="ECO:0000313" key="2">
    <source>
        <dbReference type="EMBL" id="SMY22139.1"/>
    </source>
</evidence>
<reference evidence="2 3" key="1">
    <citation type="submission" date="2016-10" db="EMBL/GenBank/DDBJ databases">
        <authorList>
            <person name="Varghese N."/>
        </authorList>
    </citation>
    <scope>NUCLEOTIDE SEQUENCE [LARGE SCALE GENOMIC DNA]</scope>
</reference>
<evidence type="ECO:0008006" key="4">
    <source>
        <dbReference type="Google" id="ProtNLM"/>
    </source>
</evidence>
<protein>
    <recommendedName>
        <fullName evidence="4">F-box domain-containing protein</fullName>
    </recommendedName>
</protein>
<accession>A0A1Y6LET8</accession>
<evidence type="ECO:0000256" key="1">
    <source>
        <dbReference type="SAM" id="MobiDB-lite"/>
    </source>
</evidence>
<name>A0A1Y6LET8_ZYMTR</name>
<dbReference type="AlphaFoldDB" id="A0A1Y6LET8"/>
<sequence>MSLLGLSNEVIDLILESCDKSSIKAIRLVDKRLHKLGNRHLIQELQLHYNRESLDILYALSTSKQDIAKGIQAIWLQIDRLEEFKTFDRWDEKRQREYDEHDFLLEDWKDYLRAHDVAVNSRIAMPAIRRDRLVPAPGTVRKRDILPQLAKDYLYLCYAKYCQLVEQQRELDRSHELRERLAAFFRVLSKLSGIWITFGGGVRKCSTFRSATFREGLVFPNSDWTGDYDEMVRAASQILLGALDARIKPDTLVFGGLNYRFLTQTKQTMTDIANVLQHVEHLQWEVGDTFVPRPWDHEGSEPEDDEDDESRHIHQAGFAEMHAIFDTGRFADFLSSAEKLRTLVISLPDIPDTRLAHVDLASLVGSNRFPVLDSFSIRNVMIAPDALTNFLLRHKETLTQLRMCDLHTFRIPNPNTTTTWQGWFREMSGKLPNLRTVTLRGTFDEPGSPMYIFGWTMGKYIGTSLSRAVETYLIHGGAEVPLPSREASRDAFSQLRVQERRDRAGQAIVPEIKPLGWSFNWEDWYC</sequence>